<dbReference type="EMBL" id="CADEPI010000334">
    <property type="protein sequence ID" value="CAB3384057.1"/>
    <property type="molecule type" value="Genomic_DNA"/>
</dbReference>
<sequence length="145" mass="16671">MLALPLQQTLNRLSPLTLSQRQRSSSQPVRDKTRSAAQQYLCSFLHCKTSPTEAENEDSAQMTSNKRCVYCRSMFNDNHGVTPFNQTEAELVTKMCACHHNMGWTRIVHSDPQNPAQICANCTMSLRFYMQICILTKKDYSNLFW</sequence>
<reference evidence="1 2" key="1">
    <citation type="submission" date="2020-04" db="EMBL/GenBank/DDBJ databases">
        <authorList>
            <person name="Alioto T."/>
            <person name="Alioto T."/>
            <person name="Gomez Garrido J."/>
        </authorList>
    </citation>
    <scope>NUCLEOTIDE SEQUENCE [LARGE SCALE GENOMIC DNA]</scope>
</reference>
<dbReference type="Proteomes" id="UP000494165">
    <property type="component" value="Unassembled WGS sequence"/>
</dbReference>
<keyword evidence="2" id="KW-1185">Reference proteome</keyword>
<evidence type="ECO:0000313" key="2">
    <source>
        <dbReference type="Proteomes" id="UP000494165"/>
    </source>
</evidence>
<evidence type="ECO:0000313" key="1">
    <source>
        <dbReference type="EMBL" id="CAB3384057.1"/>
    </source>
</evidence>
<accession>A0A8S1DTA2</accession>
<dbReference type="AlphaFoldDB" id="A0A8S1DTA2"/>
<organism evidence="1 2">
    <name type="scientific">Cloeon dipterum</name>
    <dbReference type="NCBI Taxonomy" id="197152"/>
    <lineage>
        <taxon>Eukaryota</taxon>
        <taxon>Metazoa</taxon>
        <taxon>Ecdysozoa</taxon>
        <taxon>Arthropoda</taxon>
        <taxon>Hexapoda</taxon>
        <taxon>Insecta</taxon>
        <taxon>Pterygota</taxon>
        <taxon>Palaeoptera</taxon>
        <taxon>Ephemeroptera</taxon>
        <taxon>Pisciforma</taxon>
        <taxon>Baetidae</taxon>
        <taxon>Cloeon</taxon>
    </lineage>
</organism>
<proteinExistence type="predicted"/>
<name>A0A8S1DTA2_9INSE</name>
<protein>
    <submittedName>
        <fullName evidence="1">Uncharacterized protein</fullName>
    </submittedName>
</protein>
<gene>
    <name evidence="1" type="ORF">CLODIP_2_CD10287</name>
</gene>
<comment type="caution">
    <text evidence="1">The sequence shown here is derived from an EMBL/GenBank/DDBJ whole genome shotgun (WGS) entry which is preliminary data.</text>
</comment>